<dbReference type="KEGG" id="crq:GCK72_008487"/>
<dbReference type="Pfam" id="PF07735">
    <property type="entry name" value="FBA_2"/>
    <property type="match status" value="1"/>
</dbReference>
<evidence type="ECO:0000259" key="1">
    <source>
        <dbReference type="Pfam" id="PF00646"/>
    </source>
</evidence>
<gene>
    <name evidence="3" type="ORF">GCK72_008487</name>
</gene>
<sequence length="297" mass="34835">MMDASSFPLLCLPIKAIHNSLRCMEPKDIINISFCSNSTKHHVKSLNIKPLECFICIDQVVQIQVLIKPCRIFHSFLIPDTSEIKSFWDHIVYLFGNPRIDIYIHSTLMDFDSMCVIFEGLNINCLYVHPEDMDYGFYKKVLNQFSKLAKQLDLSSSLHPMGDFHDVLIQNYDYITIEPMADLKIDDLLIMNSLSIYVMDSQLTDKDINRFLKHWIMGGNPRLEHIYIEFQRRSNEEVFKGIKRRMVSPRRFEGFIGGARERRVVELTDGIEIWNEKGTKKATIKFKRTTVKMFVWH</sequence>
<dbReference type="CTD" id="9817170"/>
<evidence type="ECO:0000259" key="2">
    <source>
        <dbReference type="Pfam" id="PF07735"/>
    </source>
</evidence>
<dbReference type="Pfam" id="PF00646">
    <property type="entry name" value="F-box"/>
    <property type="match status" value="1"/>
</dbReference>
<accession>A0A6A5GZV5</accession>
<name>A0A6A5GZV5_CAERE</name>
<comment type="caution">
    <text evidence="3">The sequence shown here is derived from an EMBL/GenBank/DDBJ whole genome shotgun (WGS) entry which is preliminary data.</text>
</comment>
<dbReference type="RefSeq" id="XP_003098993.2">
    <property type="nucleotide sequence ID" value="XM_003098945.2"/>
</dbReference>
<dbReference type="EMBL" id="WUAV01000003">
    <property type="protein sequence ID" value="KAF1760241.1"/>
    <property type="molecule type" value="Genomic_DNA"/>
</dbReference>
<evidence type="ECO:0000313" key="3">
    <source>
        <dbReference type="EMBL" id="KAF1760241.1"/>
    </source>
</evidence>
<feature type="domain" description="F-box" evidence="1">
    <location>
        <begin position="9"/>
        <end position="49"/>
    </location>
</feature>
<organism evidence="3 4">
    <name type="scientific">Caenorhabditis remanei</name>
    <name type="common">Caenorhabditis vulgaris</name>
    <dbReference type="NCBI Taxonomy" id="31234"/>
    <lineage>
        <taxon>Eukaryota</taxon>
        <taxon>Metazoa</taxon>
        <taxon>Ecdysozoa</taxon>
        <taxon>Nematoda</taxon>
        <taxon>Chromadorea</taxon>
        <taxon>Rhabditida</taxon>
        <taxon>Rhabditina</taxon>
        <taxon>Rhabditomorpha</taxon>
        <taxon>Rhabditoidea</taxon>
        <taxon>Rhabditidae</taxon>
        <taxon>Peloderinae</taxon>
        <taxon>Caenorhabditis</taxon>
    </lineage>
</organism>
<dbReference type="PANTHER" id="PTHR22899">
    <property type="entry name" value="CYCLIN-RELATED F-BOX FAMILY"/>
    <property type="match status" value="1"/>
</dbReference>
<protein>
    <recommendedName>
        <fullName evidence="5">F-box domain-containing protein</fullName>
    </recommendedName>
</protein>
<proteinExistence type="predicted"/>
<dbReference type="InterPro" id="IPR001810">
    <property type="entry name" value="F-box_dom"/>
</dbReference>
<dbReference type="PANTHER" id="PTHR22899:SF0">
    <property type="entry name" value="F-BOX ASSOCIATED DOMAIN-CONTAINING PROTEIN-RELATED"/>
    <property type="match status" value="1"/>
</dbReference>
<dbReference type="InterPro" id="IPR053222">
    <property type="entry name" value="Zygotic_Embryogenesis-Asso"/>
</dbReference>
<dbReference type="InterPro" id="IPR012885">
    <property type="entry name" value="F-box_Sdz-33"/>
</dbReference>
<evidence type="ECO:0008006" key="5">
    <source>
        <dbReference type="Google" id="ProtNLM"/>
    </source>
</evidence>
<reference evidence="3 4" key="1">
    <citation type="submission" date="2019-12" db="EMBL/GenBank/DDBJ databases">
        <title>Chromosome-level assembly of the Caenorhabditis remanei genome.</title>
        <authorList>
            <person name="Teterina A.A."/>
            <person name="Willis J.H."/>
            <person name="Phillips P.C."/>
        </authorList>
    </citation>
    <scope>NUCLEOTIDE SEQUENCE [LARGE SCALE GENOMIC DNA]</scope>
    <source>
        <strain evidence="3 4">PX506</strain>
        <tissue evidence="3">Whole organism</tissue>
    </source>
</reference>
<dbReference type="AlphaFoldDB" id="A0A6A5GZV5"/>
<dbReference type="GeneID" id="9817170"/>
<dbReference type="Proteomes" id="UP000483820">
    <property type="component" value="Chromosome III"/>
</dbReference>
<feature type="domain" description="Sdz-33 F-box" evidence="2">
    <location>
        <begin position="163"/>
        <end position="228"/>
    </location>
</feature>
<evidence type="ECO:0000313" key="4">
    <source>
        <dbReference type="Proteomes" id="UP000483820"/>
    </source>
</evidence>